<keyword evidence="2" id="KW-1185">Reference proteome</keyword>
<proteinExistence type="predicted"/>
<protein>
    <submittedName>
        <fullName evidence="1">Uncharacterized protein</fullName>
    </submittedName>
</protein>
<comment type="caution">
    <text evidence="1">The sequence shown here is derived from an EMBL/GenBank/DDBJ whole genome shotgun (WGS) entry which is preliminary data.</text>
</comment>
<gene>
    <name evidence="1" type="ORF">CEV34_3839</name>
</gene>
<evidence type="ECO:0000313" key="2">
    <source>
        <dbReference type="Proteomes" id="UP000216188"/>
    </source>
</evidence>
<reference evidence="1 2" key="1">
    <citation type="submission" date="2017-07" db="EMBL/GenBank/DDBJ databases">
        <title>Phylogenetic study on the rhizospheric bacterium Ochrobactrum sp. A44.</title>
        <authorList>
            <person name="Krzyzanowska D.M."/>
            <person name="Ossowicki A."/>
            <person name="Rajewska M."/>
            <person name="Maciag T."/>
            <person name="Kaczynski Z."/>
            <person name="Czerwicka M."/>
            <person name="Jafra S."/>
        </authorList>
    </citation>
    <scope>NUCLEOTIDE SEQUENCE [LARGE SCALE GENOMIC DNA]</scope>
    <source>
        <strain evidence="1 2">CCUG 30717</strain>
    </source>
</reference>
<accession>A0A256G7H4</accession>
<evidence type="ECO:0000313" key="1">
    <source>
        <dbReference type="EMBL" id="OYR23095.1"/>
    </source>
</evidence>
<organism evidence="1 2">
    <name type="scientific">Brucella pseudogrignonensis</name>
    <dbReference type="NCBI Taxonomy" id="419475"/>
    <lineage>
        <taxon>Bacteria</taxon>
        <taxon>Pseudomonadati</taxon>
        <taxon>Pseudomonadota</taxon>
        <taxon>Alphaproteobacteria</taxon>
        <taxon>Hyphomicrobiales</taxon>
        <taxon>Brucellaceae</taxon>
        <taxon>Brucella/Ochrobactrum group</taxon>
        <taxon>Brucella</taxon>
    </lineage>
</organism>
<dbReference type="AlphaFoldDB" id="A0A256G7H4"/>
<name>A0A256G7H4_9HYPH</name>
<dbReference type="EMBL" id="NNRM01000041">
    <property type="protein sequence ID" value="OYR23095.1"/>
    <property type="molecule type" value="Genomic_DNA"/>
</dbReference>
<sequence length="42" mass="5220">MRKNKQLQRFQRFILNWNRCKKSYHEKSPDNKPGFHLIGLFD</sequence>
<dbReference type="Proteomes" id="UP000216188">
    <property type="component" value="Unassembled WGS sequence"/>
</dbReference>